<sequence>MYLHINTLAVLSAQQKYANKFSERDTRGIDPSLMKCFEFTDEVKCCKQTTIDDIDISSFGIFHRKSRKELEDMGKGVNKRADCRKLYLTGKQKNSVYKINANKKEPFIV</sequence>
<reference evidence="1 2" key="1">
    <citation type="submission" date="2022-12" db="EMBL/GenBank/DDBJ databases">
        <title>Chromosome-level genome of Tegillarca granosa.</title>
        <authorList>
            <person name="Kim J."/>
        </authorList>
    </citation>
    <scope>NUCLEOTIDE SEQUENCE [LARGE SCALE GENOMIC DNA]</scope>
    <source>
        <strain evidence="1">Teg-2019</strain>
        <tissue evidence="1">Adductor muscle</tissue>
    </source>
</reference>
<protein>
    <submittedName>
        <fullName evidence="1">Uncharacterized protein</fullName>
    </submittedName>
</protein>
<name>A0ABQ9E656_TEGGR</name>
<proteinExistence type="predicted"/>
<evidence type="ECO:0000313" key="2">
    <source>
        <dbReference type="Proteomes" id="UP001217089"/>
    </source>
</evidence>
<organism evidence="1 2">
    <name type="scientific">Tegillarca granosa</name>
    <name type="common">Malaysian cockle</name>
    <name type="synonym">Anadara granosa</name>
    <dbReference type="NCBI Taxonomy" id="220873"/>
    <lineage>
        <taxon>Eukaryota</taxon>
        <taxon>Metazoa</taxon>
        <taxon>Spiralia</taxon>
        <taxon>Lophotrochozoa</taxon>
        <taxon>Mollusca</taxon>
        <taxon>Bivalvia</taxon>
        <taxon>Autobranchia</taxon>
        <taxon>Pteriomorphia</taxon>
        <taxon>Arcoida</taxon>
        <taxon>Arcoidea</taxon>
        <taxon>Arcidae</taxon>
        <taxon>Tegillarca</taxon>
    </lineage>
</organism>
<gene>
    <name evidence="1" type="ORF">KUTeg_023417</name>
</gene>
<keyword evidence="2" id="KW-1185">Reference proteome</keyword>
<comment type="caution">
    <text evidence="1">The sequence shown here is derived from an EMBL/GenBank/DDBJ whole genome shotgun (WGS) entry which is preliminary data.</text>
</comment>
<dbReference type="Proteomes" id="UP001217089">
    <property type="component" value="Unassembled WGS sequence"/>
</dbReference>
<evidence type="ECO:0000313" key="1">
    <source>
        <dbReference type="EMBL" id="KAJ8299357.1"/>
    </source>
</evidence>
<dbReference type="EMBL" id="JARBDR010000921">
    <property type="protein sequence ID" value="KAJ8299357.1"/>
    <property type="molecule type" value="Genomic_DNA"/>
</dbReference>
<accession>A0ABQ9E656</accession>